<accession>A0A9X3BJ27</accession>
<dbReference type="InterPro" id="IPR005302">
    <property type="entry name" value="MoCF_Sase_C"/>
</dbReference>
<keyword evidence="3" id="KW-1185">Reference proteome</keyword>
<sequence length="277" mass="31611">MLQVSEIFIYPIKSLGGISLSSAVVTDRGLQYDRRWMLVDEQGEFMTQRTNAEMALLQVEVVEGGLRVYHKKNNASIVISFAPQTGETTLVQVWGDRCRAKVVGHDVDNWFSDMLSAKCRLVYMPETTRRQVDRRYAKNREITSFSDGYPFLVIGQASLDDLNNRLKEKLPMNRFRPNIVFTGGQPFEEDQWSHFVIHDIHFYGVKLCSRCVVTTINQDEGKAGKEPLKTLATYRLSNNNIYFGQNLLHQGEGILQVGDSIDVIERKPAKQFIVSNL</sequence>
<gene>
    <name evidence="2" type="ORF">OCK74_16715</name>
</gene>
<dbReference type="Pfam" id="PF03476">
    <property type="entry name" value="MOSC_N"/>
    <property type="match status" value="1"/>
</dbReference>
<dbReference type="RefSeq" id="WP_279298202.1">
    <property type="nucleotide sequence ID" value="NZ_JAOTIF010000015.1"/>
</dbReference>
<dbReference type="InterPro" id="IPR005303">
    <property type="entry name" value="MOCOS_middle"/>
</dbReference>
<dbReference type="SUPFAM" id="SSF50800">
    <property type="entry name" value="PK beta-barrel domain-like"/>
    <property type="match status" value="1"/>
</dbReference>
<dbReference type="Proteomes" id="UP001155483">
    <property type="component" value="Unassembled WGS sequence"/>
</dbReference>
<dbReference type="GO" id="GO:0003824">
    <property type="term" value="F:catalytic activity"/>
    <property type="evidence" value="ECO:0007669"/>
    <property type="project" value="InterPro"/>
</dbReference>
<evidence type="ECO:0000313" key="2">
    <source>
        <dbReference type="EMBL" id="MCU7550763.1"/>
    </source>
</evidence>
<dbReference type="SUPFAM" id="SSF141673">
    <property type="entry name" value="MOSC N-terminal domain-like"/>
    <property type="match status" value="1"/>
</dbReference>
<reference evidence="2" key="1">
    <citation type="submission" date="2022-09" db="EMBL/GenBank/DDBJ databases">
        <authorList>
            <person name="Yuan C."/>
            <person name="Ke Z."/>
        </authorList>
    </citation>
    <scope>NUCLEOTIDE SEQUENCE</scope>
    <source>
        <strain evidence="2">LB-8</strain>
    </source>
</reference>
<protein>
    <submittedName>
        <fullName evidence="2">MOSC domain-containing protein</fullName>
    </submittedName>
</protein>
<evidence type="ECO:0000313" key="3">
    <source>
        <dbReference type="Proteomes" id="UP001155483"/>
    </source>
</evidence>
<dbReference type="PROSITE" id="PS51340">
    <property type="entry name" value="MOSC"/>
    <property type="match status" value="1"/>
</dbReference>
<feature type="domain" description="MOSC" evidence="1">
    <location>
        <begin position="119"/>
        <end position="264"/>
    </location>
</feature>
<name>A0A9X3BJ27_9BACT</name>
<dbReference type="GO" id="GO:0030170">
    <property type="term" value="F:pyridoxal phosphate binding"/>
    <property type="evidence" value="ECO:0007669"/>
    <property type="project" value="InterPro"/>
</dbReference>
<dbReference type="Pfam" id="PF03473">
    <property type="entry name" value="MOSC"/>
    <property type="match status" value="1"/>
</dbReference>
<proteinExistence type="predicted"/>
<reference evidence="2" key="2">
    <citation type="submission" date="2023-04" db="EMBL/GenBank/DDBJ databases">
        <title>Paracnuella aquatica gen. nov., sp. nov., a member of the family Chitinophagaceae isolated from a hot spring.</title>
        <authorList>
            <person name="Wang C."/>
        </authorList>
    </citation>
    <scope>NUCLEOTIDE SEQUENCE</scope>
    <source>
        <strain evidence="2">LB-8</strain>
    </source>
</reference>
<dbReference type="AlphaFoldDB" id="A0A9X3BJ27"/>
<dbReference type="InterPro" id="IPR011037">
    <property type="entry name" value="Pyrv_Knase-like_insert_dom_sf"/>
</dbReference>
<dbReference type="GO" id="GO:0030151">
    <property type="term" value="F:molybdenum ion binding"/>
    <property type="evidence" value="ECO:0007669"/>
    <property type="project" value="InterPro"/>
</dbReference>
<dbReference type="PANTHER" id="PTHR14237">
    <property type="entry name" value="MOLYBDOPTERIN COFACTOR SULFURASE MOSC"/>
    <property type="match status" value="1"/>
</dbReference>
<organism evidence="2 3">
    <name type="scientific">Paraflavisolibacter caeni</name>
    <dbReference type="NCBI Taxonomy" id="2982496"/>
    <lineage>
        <taxon>Bacteria</taxon>
        <taxon>Pseudomonadati</taxon>
        <taxon>Bacteroidota</taxon>
        <taxon>Chitinophagia</taxon>
        <taxon>Chitinophagales</taxon>
        <taxon>Chitinophagaceae</taxon>
        <taxon>Paraflavisolibacter</taxon>
    </lineage>
</organism>
<comment type="caution">
    <text evidence="2">The sequence shown here is derived from an EMBL/GenBank/DDBJ whole genome shotgun (WGS) entry which is preliminary data.</text>
</comment>
<dbReference type="EMBL" id="JAOTIF010000015">
    <property type="protein sequence ID" value="MCU7550763.1"/>
    <property type="molecule type" value="Genomic_DNA"/>
</dbReference>
<dbReference type="PANTHER" id="PTHR14237:SF19">
    <property type="entry name" value="MITOCHONDRIAL AMIDOXIME REDUCING COMPONENT 1"/>
    <property type="match status" value="1"/>
</dbReference>
<evidence type="ECO:0000259" key="1">
    <source>
        <dbReference type="PROSITE" id="PS51340"/>
    </source>
</evidence>